<accession>A0A328P686</accession>
<name>A0A328P686_9GAMM</name>
<dbReference type="EMBL" id="NFZS01000001">
    <property type="protein sequence ID" value="RAO76843.1"/>
    <property type="molecule type" value="Genomic_DNA"/>
</dbReference>
<dbReference type="CDD" id="cd07043">
    <property type="entry name" value="STAS_anti-anti-sigma_factors"/>
    <property type="match status" value="1"/>
</dbReference>
<protein>
    <submittedName>
        <fullName evidence="2">Sulfate transporter</fullName>
    </submittedName>
</protein>
<evidence type="ECO:0000313" key="2">
    <source>
        <dbReference type="EMBL" id="RAO76843.1"/>
    </source>
</evidence>
<dbReference type="OrthoDB" id="5955564at2"/>
<dbReference type="InterPro" id="IPR002645">
    <property type="entry name" value="STAS_dom"/>
</dbReference>
<dbReference type="InterPro" id="IPR058548">
    <property type="entry name" value="MlaB-like_STAS"/>
</dbReference>
<reference evidence="2 3" key="1">
    <citation type="journal article" date="2018" name="Genet. Mol. Biol.">
        <title>The genome sequence of Dyella jiangningensis FCAV SCS01 from a lignocellulose-decomposing microbial consortium metagenome reveals potential for biotechnological applications.</title>
        <authorList>
            <person name="Desiderato J.G."/>
            <person name="Alvarenga D.O."/>
            <person name="Constancio M.T.L."/>
            <person name="Alves L.M.C."/>
            <person name="Varani A.M."/>
        </authorList>
    </citation>
    <scope>NUCLEOTIDE SEQUENCE [LARGE SCALE GENOMIC DNA]</scope>
    <source>
        <strain evidence="2 3">FCAV SCS01</strain>
    </source>
</reference>
<proteinExistence type="predicted"/>
<dbReference type="PROSITE" id="PS50801">
    <property type="entry name" value="STAS"/>
    <property type="match status" value="1"/>
</dbReference>
<dbReference type="Gene3D" id="3.30.750.24">
    <property type="entry name" value="STAS domain"/>
    <property type="match status" value="1"/>
</dbReference>
<comment type="caution">
    <text evidence="2">The sequence shown here is derived from an EMBL/GenBank/DDBJ whole genome shotgun (WGS) entry which is preliminary data.</text>
</comment>
<gene>
    <name evidence="2" type="ORF">CA260_02710</name>
</gene>
<evidence type="ECO:0000259" key="1">
    <source>
        <dbReference type="PROSITE" id="PS50801"/>
    </source>
</evidence>
<dbReference type="AlphaFoldDB" id="A0A328P686"/>
<dbReference type="Pfam" id="PF13466">
    <property type="entry name" value="STAS_2"/>
    <property type="match status" value="1"/>
</dbReference>
<evidence type="ECO:0000313" key="3">
    <source>
        <dbReference type="Proteomes" id="UP000248926"/>
    </source>
</evidence>
<feature type="domain" description="STAS" evidence="1">
    <location>
        <begin position="18"/>
        <end position="101"/>
    </location>
</feature>
<sequence length="101" mass="10451">MSDAAAPMQVDDITPDTVRVSGVLIFANAAKALDVMAAAVAREGRRVLDLSGVTRSDSAGLACVLAVLSEAAERGRPLTVRNMPEGMHLLASVCEVEGLMA</sequence>
<dbReference type="Proteomes" id="UP000248926">
    <property type="component" value="Unassembled WGS sequence"/>
</dbReference>
<dbReference type="InterPro" id="IPR036513">
    <property type="entry name" value="STAS_dom_sf"/>
</dbReference>
<dbReference type="SUPFAM" id="SSF52091">
    <property type="entry name" value="SpoIIaa-like"/>
    <property type="match status" value="1"/>
</dbReference>
<keyword evidence="3" id="KW-1185">Reference proteome</keyword>
<dbReference type="RefSeq" id="WP_111980909.1">
    <property type="nucleotide sequence ID" value="NZ_NFZS01000001.1"/>
</dbReference>
<organism evidence="2 3">
    <name type="scientific">Dyella jiangningensis</name>
    <dbReference type="NCBI Taxonomy" id="1379159"/>
    <lineage>
        <taxon>Bacteria</taxon>
        <taxon>Pseudomonadati</taxon>
        <taxon>Pseudomonadota</taxon>
        <taxon>Gammaproteobacteria</taxon>
        <taxon>Lysobacterales</taxon>
        <taxon>Rhodanobacteraceae</taxon>
        <taxon>Dyella</taxon>
    </lineage>
</organism>